<sequence>MDSDGEKLGPNSNNERAPSGRVMPPNTIEHLIALLKEYLSCSIFRWSGKYYAQIRGLAMGQRLAPSLAIAFMSKVEAPVTDLGPLLYCRFAHIYLGQWVKAANYAKRLVNESKWSKCIYTYLLCILIAADTTYDDAKRMGTVTALARKVDGLRHRIAGKPIPVEKYCARKANRFIAKQTLMFAHYWNPVMWSTVRLMNPHSPGDLYIDGSQSIPNGCEDPHREEGGLWAID</sequence>
<dbReference type="STRING" id="334426.A0A0R3PWW0"/>
<dbReference type="AlphaFoldDB" id="A0A0R3PWW0"/>
<reference evidence="2 3" key="2">
    <citation type="submission" date="2018-11" db="EMBL/GenBank/DDBJ databases">
        <authorList>
            <consortium name="Pathogen Informatics"/>
        </authorList>
    </citation>
    <scope>NUCLEOTIDE SEQUENCE [LARGE SCALE GENOMIC DNA]</scope>
    <source>
        <strain evidence="2 3">Costa Rica</strain>
    </source>
</reference>
<proteinExistence type="predicted"/>
<gene>
    <name evidence="2" type="ORF">ACOC_LOCUS10693</name>
</gene>
<name>A0A0R3PWW0_ANGCS</name>
<accession>A0A0R3PWW0</accession>
<dbReference type="InterPro" id="IPR019412">
    <property type="entry name" value="IML2/TPR_39"/>
</dbReference>
<evidence type="ECO:0000313" key="3">
    <source>
        <dbReference type="Proteomes" id="UP000267027"/>
    </source>
</evidence>
<keyword evidence="3" id="KW-1185">Reference proteome</keyword>
<dbReference type="WBParaSite" id="ACOC_0001069201-mRNA-1">
    <property type="protein sequence ID" value="ACOC_0001069201-mRNA-1"/>
    <property type="gene ID" value="ACOC_0001069201"/>
</dbReference>
<protein>
    <submittedName>
        <fullName evidence="4">TPR_REGION domain-containing protein</fullName>
    </submittedName>
</protein>
<dbReference type="PANTHER" id="PTHR31859:SF9">
    <property type="entry name" value="TETRATRICOPEPTIDE REPEAT PROTEIN 39B"/>
    <property type="match status" value="1"/>
</dbReference>
<dbReference type="Proteomes" id="UP000267027">
    <property type="component" value="Unassembled WGS sequence"/>
</dbReference>
<dbReference type="PANTHER" id="PTHR31859">
    <property type="entry name" value="TETRATRICOPEPTIDE REPEAT PROTEIN 39 FAMILY MEMBER"/>
    <property type="match status" value="1"/>
</dbReference>
<evidence type="ECO:0000256" key="1">
    <source>
        <dbReference type="SAM" id="MobiDB-lite"/>
    </source>
</evidence>
<dbReference type="EMBL" id="UYYA01004525">
    <property type="protein sequence ID" value="VDM62278.1"/>
    <property type="molecule type" value="Genomic_DNA"/>
</dbReference>
<feature type="region of interest" description="Disordered" evidence="1">
    <location>
        <begin position="1"/>
        <end position="22"/>
    </location>
</feature>
<dbReference type="Pfam" id="PF10300">
    <property type="entry name" value="Iml2-TPR_39"/>
    <property type="match status" value="1"/>
</dbReference>
<evidence type="ECO:0000313" key="4">
    <source>
        <dbReference type="WBParaSite" id="ACOC_0001069201-mRNA-1"/>
    </source>
</evidence>
<reference evidence="4" key="1">
    <citation type="submission" date="2017-02" db="UniProtKB">
        <authorList>
            <consortium name="WormBaseParasite"/>
        </authorList>
    </citation>
    <scope>IDENTIFICATION</scope>
</reference>
<dbReference type="OrthoDB" id="43460at2759"/>
<organism evidence="4">
    <name type="scientific">Angiostrongylus costaricensis</name>
    <name type="common">Nematode worm</name>
    <dbReference type="NCBI Taxonomy" id="334426"/>
    <lineage>
        <taxon>Eukaryota</taxon>
        <taxon>Metazoa</taxon>
        <taxon>Ecdysozoa</taxon>
        <taxon>Nematoda</taxon>
        <taxon>Chromadorea</taxon>
        <taxon>Rhabditida</taxon>
        <taxon>Rhabditina</taxon>
        <taxon>Rhabditomorpha</taxon>
        <taxon>Strongyloidea</taxon>
        <taxon>Metastrongylidae</taxon>
        <taxon>Angiostrongylus</taxon>
    </lineage>
</organism>
<evidence type="ECO:0000313" key="2">
    <source>
        <dbReference type="EMBL" id="VDM62278.1"/>
    </source>
</evidence>